<keyword evidence="2 4" id="KW-0808">Transferase</keyword>
<evidence type="ECO:0000313" key="5">
    <source>
        <dbReference type="Proteomes" id="UP000178059"/>
    </source>
</evidence>
<dbReference type="CDD" id="cd18103">
    <property type="entry name" value="SpoU-like_RlmB"/>
    <property type="match status" value="1"/>
</dbReference>
<dbReference type="Gene3D" id="3.40.1280.10">
    <property type="match status" value="1"/>
</dbReference>
<dbReference type="InterPro" id="IPR029026">
    <property type="entry name" value="tRNA_m1G_MTases_N"/>
</dbReference>
<protein>
    <submittedName>
        <fullName evidence="4">23S rRNA (Guanosine(2251)-2'-O)-methyltransferase RlmB</fullName>
    </submittedName>
</protein>
<dbReference type="SUPFAM" id="SSF55315">
    <property type="entry name" value="L30e-like"/>
    <property type="match status" value="1"/>
</dbReference>
<dbReference type="Proteomes" id="UP000178059">
    <property type="component" value="Unassembled WGS sequence"/>
</dbReference>
<dbReference type="EMBL" id="MFTT01000016">
    <property type="protein sequence ID" value="OGI69962.1"/>
    <property type="molecule type" value="Genomic_DNA"/>
</dbReference>
<feature type="domain" description="RNA 2-O ribose methyltransferase substrate binding" evidence="3">
    <location>
        <begin position="8"/>
        <end position="84"/>
    </location>
</feature>
<dbReference type="InterPro" id="IPR029028">
    <property type="entry name" value="Alpha/beta_knot_MTases"/>
</dbReference>
<dbReference type="STRING" id="1801743.A2824_01380"/>
<dbReference type="SUPFAM" id="SSF75217">
    <property type="entry name" value="alpha/beta knot"/>
    <property type="match status" value="1"/>
</dbReference>
<dbReference type="GO" id="GO:0008173">
    <property type="term" value="F:RNA methyltransferase activity"/>
    <property type="evidence" value="ECO:0007669"/>
    <property type="project" value="InterPro"/>
</dbReference>
<comment type="caution">
    <text evidence="4">The sequence shown here is derived from an EMBL/GenBank/DDBJ whole genome shotgun (WGS) entry which is preliminary data.</text>
</comment>
<accession>A0A1F6VK17</accession>
<dbReference type="SMART" id="SM00967">
    <property type="entry name" value="SpoU_sub_bind"/>
    <property type="match status" value="1"/>
</dbReference>
<dbReference type="AlphaFoldDB" id="A0A1F6VK17"/>
<evidence type="ECO:0000259" key="3">
    <source>
        <dbReference type="SMART" id="SM00967"/>
    </source>
</evidence>
<dbReference type="GO" id="GO:0003723">
    <property type="term" value="F:RNA binding"/>
    <property type="evidence" value="ECO:0007669"/>
    <property type="project" value="InterPro"/>
</dbReference>
<reference evidence="4 5" key="1">
    <citation type="journal article" date="2016" name="Nat. Commun.">
        <title>Thousands of microbial genomes shed light on interconnected biogeochemical processes in an aquifer system.</title>
        <authorList>
            <person name="Anantharaman K."/>
            <person name="Brown C.T."/>
            <person name="Hug L.A."/>
            <person name="Sharon I."/>
            <person name="Castelle C.J."/>
            <person name="Probst A.J."/>
            <person name="Thomas B.C."/>
            <person name="Singh A."/>
            <person name="Wilkins M.J."/>
            <person name="Karaoz U."/>
            <person name="Brodie E.L."/>
            <person name="Williams K.H."/>
            <person name="Hubbard S.S."/>
            <person name="Banfield J.F."/>
        </authorList>
    </citation>
    <scope>NUCLEOTIDE SEQUENCE [LARGE SCALE GENOMIC DNA]</scope>
</reference>
<dbReference type="GO" id="GO:0006396">
    <property type="term" value="P:RNA processing"/>
    <property type="evidence" value="ECO:0007669"/>
    <property type="project" value="InterPro"/>
</dbReference>
<gene>
    <name evidence="4" type="ORF">A2824_01380</name>
</gene>
<dbReference type="PANTHER" id="PTHR46429">
    <property type="entry name" value="23S RRNA (GUANOSINE-2'-O-)-METHYLTRANSFERASE RLMB"/>
    <property type="match status" value="1"/>
</dbReference>
<dbReference type="InterPro" id="IPR004441">
    <property type="entry name" value="rRNA_MeTrfase_TrmH"/>
</dbReference>
<dbReference type="Pfam" id="PF08032">
    <property type="entry name" value="SpoU_sub_bind"/>
    <property type="match status" value="1"/>
</dbReference>
<dbReference type="GO" id="GO:0032259">
    <property type="term" value="P:methylation"/>
    <property type="evidence" value="ECO:0007669"/>
    <property type="project" value="UniProtKB-KW"/>
</dbReference>
<dbReference type="InterPro" id="IPR013123">
    <property type="entry name" value="SpoU_subst-bd"/>
</dbReference>
<evidence type="ECO:0000256" key="1">
    <source>
        <dbReference type="ARBA" id="ARBA00022603"/>
    </source>
</evidence>
<dbReference type="Pfam" id="PF00588">
    <property type="entry name" value="SpoU_methylase"/>
    <property type="match status" value="1"/>
</dbReference>
<dbReference type="PANTHER" id="PTHR46429:SF1">
    <property type="entry name" value="23S RRNA (GUANOSINE-2'-O-)-METHYLTRANSFERASE RLMB"/>
    <property type="match status" value="1"/>
</dbReference>
<name>A0A1F6VK17_9BACT</name>
<dbReference type="Gene3D" id="3.30.1330.30">
    <property type="match status" value="1"/>
</dbReference>
<evidence type="ECO:0000256" key="2">
    <source>
        <dbReference type="ARBA" id="ARBA00022679"/>
    </source>
</evidence>
<organism evidence="4 5">
    <name type="scientific">Candidatus Nomurabacteria bacterium RIFCSPHIGHO2_01_FULL_42_16</name>
    <dbReference type="NCBI Taxonomy" id="1801743"/>
    <lineage>
        <taxon>Bacteria</taxon>
        <taxon>Candidatus Nomuraibacteriota</taxon>
    </lineage>
</organism>
<dbReference type="InterPro" id="IPR001537">
    <property type="entry name" value="SpoU_MeTrfase"/>
</dbReference>
<evidence type="ECO:0000313" key="4">
    <source>
        <dbReference type="EMBL" id="OGI69962.1"/>
    </source>
</evidence>
<dbReference type="GO" id="GO:0005829">
    <property type="term" value="C:cytosol"/>
    <property type="evidence" value="ECO:0007669"/>
    <property type="project" value="TreeGrafter"/>
</dbReference>
<sequence length="259" mass="28150">MRNNENSYIYGKHPVEEMLKSEPKRVQKIFIKKTTTTDFGLIKELSSANKVPVSFVDQKRISDIAGQEAVSQGVAALVSEAGFMNFEEFLSGINVKKNPAVIVLDEVEDPHNVGAIIRTAAAAGASAVIIGKHRQAPITAAVFKVSAGAAARLPIIRVSNINNALDKLKEAGFWIVALDQNAAGPEGSRKDGKIFWQEDLVMPVCFVVGNEGQGIRQKTLERADFKLRIPMHGAVESLNVSVSAALAIYEWVRQNGKLK</sequence>
<dbReference type="NCBIfam" id="TIGR00186">
    <property type="entry name" value="rRNA_methyl_3"/>
    <property type="match status" value="1"/>
</dbReference>
<proteinExistence type="predicted"/>
<dbReference type="InterPro" id="IPR029064">
    <property type="entry name" value="Ribosomal_eL30-like_sf"/>
</dbReference>
<keyword evidence="1 4" id="KW-0489">Methyltransferase</keyword>